<protein>
    <submittedName>
        <fullName evidence="2">Uncharacterized protein</fullName>
    </submittedName>
</protein>
<dbReference type="InParanoid" id="D1C5C5"/>
<feature type="region of interest" description="Disordered" evidence="1">
    <location>
        <begin position="120"/>
        <end position="141"/>
    </location>
</feature>
<dbReference type="AlphaFoldDB" id="D1C5C5"/>
<reference evidence="3" key="1">
    <citation type="submission" date="2009-11" db="EMBL/GenBank/DDBJ databases">
        <title>The complete chromosome 1 of Sphaerobacter thermophilus DSM 20745.</title>
        <authorList>
            <person name="Lucas S."/>
            <person name="Copeland A."/>
            <person name="Lapidus A."/>
            <person name="Glavina del Rio T."/>
            <person name="Dalin E."/>
            <person name="Tice H."/>
            <person name="Bruce D."/>
            <person name="Goodwin L."/>
            <person name="Pitluck S."/>
            <person name="Kyrpides N."/>
            <person name="Mavromatis K."/>
            <person name="Ivanova N."/>
            <person name="Mikhailova N."/>
            <person name="LaButti K.M."/>
            <person name="Clum A."/>
            <person name="Sun H.I."/>
            <person name="Brettin T."/>
            <person name="Detter J.C."/>
            <person name="Han C."/>
            <person name="Larimer F."/>
            <person name="Land M."/>
            <person name="Hauser L."/>
            <person name="Markowitz V."/>
            <person name="Cheng J.F."/>
            <person name="Hugenholtz P."/>
            <person name="Woyke T."/>
            <person name="Wu D."/>
            <person name="Steenblock K."/>
            <person name="Schneider S."/>
            <person name="Pukall R."/>
            <person name="Goeker M."/>
            <person name="Klenk H.P."/>
            <person name="Eisen J.A."/>
        </authorList>
    </citation>
    <scope>NUCLEOTIDE SEQUENCE [LARGE SCALE GENOMIC DNA]</scope>
    <source>
        <strain evidence="3">ATCC 49802 / DSM 20745 / S 6022</strain>
    </source>
</reference>
<gene>
    <name evidence="2" type="ordered locus">Sthe_0002</name>
</gene>
<organism evidence="2 3">
    <name type="scientific">Sphaerobacter thermophilus (strain ATCC 49802 / DSM 20745 / KCCM 41009 / NCIMB 13125 / S 6022)</name>
    <dbReference type="NCBI Taxonomy" id="479434"/>
    <lineage>
        <taxon>Bacteria</taxon>
        <taxon>Pseudomonadati</taxon>
        <taxon>Thermomicrobiota</taxon>
        <taxon>Thermomicrobia</taxon>
        <taxon>Sphaerobacterales</taxon>
        <taxon>Sphaerobacterineae</taxon>
        <taxon>Sphaerobacteraceae</taxon>
        <taxon>Sphaerobacter</taxon>
    </lineage>
</organism>
<reference evidence="2 3" key="2">
    <citation type="journal article" date="2010" name="Stand. Genomic Sci.">
        <title>Complete genome sequence of Desulfohalobium retbaense type strain (HR(100)).</title>
        <authorList>
            <person name="Spring S."/>
            <person name="Nolan M."/>
            <person name="Lapidus A."/>
            <person name="Glavina Del Rio T."/>
            <person name="Copeland A."/>
            <person name="Tice H."/>
            <person name="Cheng J.F."/>
            <person name="Lucas S."/>
            <person name="Land M."/>
            <person name="Chen F."/>
            <person name="Bruce D."/>
            <person name="Goodwin L."/>
            <person name="Pitluck S."/>
            <person name="Ivanova N."/>
            <person name="Mavromatis K."/>
            <person name="Mikhailova N."/>
            <person name="Pati A."/>
            <person name="Chen A."/>
            <person name="Palaniappan K."/>
            <person name="Hauser L."/>
            <person name="Chang Y.J."/>
            <person name="Jeffries C.D."/>
            <person name="Munk C."/>
            <person name="Kiss H."/>
            <person name="Chain P."/>
            <person name="Han C."/>
            <person name="Brettin T."/>
            <person name="Detter J.C."/>
            <person name="Schuler E."/>
            <person name="Goker M."/>
            <person name="Rohde M."/>
            <person name="Bristow J."/>
            <person name="Eisen J.A."/>
            <person name="Markowitz V."/>
            <person name="Hugenholtz P."/>
            <person name="Kyrpides N.C."/>
            <person name="Klenk H.P."/>
        </authorList>
    </citation>
    <scope>NUCLEOTIDE SEQUENCE [LARGE SCALE GENOMIC DNA]</scope>
    <source>
        <strain evidence="3">ATCC 49802 / DSM 20745 / S 6022</strain>
    </source>
</reference>
<evidence type="ECO:0000313" key="2">
    <source>
        <dbReference type="EMBL" id="ACZ37441.1"/>
    </source>
</evidence>
<dbReference type="EMBL" id="CP001823">
    <property type="protein sequence ID" value="ACZ37441.1"/>
    <property type="molecule type" value="Genomic_DNA"/>
</dbReference>
<accession>D1C5C5</accession>
<name>D1C5C5_SPHTD</name>
<dbReference type="RefSeq" id="WP_012870490.1">
    <property type="nucleotide sequence ID" value="NC_013523.1"/>
</dbReference>
<dbReference type="Proteomes" id="UP000002027">
    <property type="component" value="Chromosome 1"/>
</dbReference>
<proteinExistence type="predicted"/>
<evidence type="ECO:0000256" key="1">
    <source>
        <dbReference type="SAM" id="MobiDB-lite"/>
    </source>
</evidence>
<dbReference type="HOGENOM" id="CLU_1824095_0_0_0"/>
<keyword evidence="3" id="KW-1185">Reference proteome</keyword>
<evidence type="ECO:0000313" key="3">
    <source>
        <dbReference type="Proteomes" id="UP000002027"/>
    </source>
</evidence>
<dbReference type="KEGG" id="sti:Sthe_0002"/>
<sequence>MSERMLTVAAFPTPERAAHAVDELLRAGFERAAIGLFSPDTAPGGSGRSRQAAGAAVADSLAGQGVPEAAARRAADAVARGEGVVTVRAGARDRDAVQIFRDLGAEFLHAEGMDAVPVGTASSVAGVPSRGGDGRAGLSPR</sequence>